<keyword evidence="5" id="KW-0694">RNA-binding</keyword>
<dbReference type="Pfam" id="PF00271">
    <property type="entry name" value="Helicase_C"/>
    <property type="match status" value="1"/>
</dbReference>
<dbReference type="CDD" id="cd18787">
    <property type="entry name" value="SF2_C_DEAD"/>
    <property type="match status" value="1"/>
</dbReference>
<feature type="region of interest" description="Disordered" evidence="7">
    <location>
        <begin position="460"/>
        <end position="505"/>
    </location>
</feature>
<evidence type="ECO:0000256" key="2">
    <source>
        <dbReference type="ARBA" id="ARBA00022801"/>
    </source>
</evidence>
<sequence length="505" mass="55571">MAPARKGPPAAEAAAGAAVARPAIKALRPVVTPNTTPCTFGELGLDPWLVDALASVSIRHASDIQKAVIPPILAGRDVIGGAKTGSGKTAAFALPILQQLFKDPYGIYAVVLTPTRELGFQIAEQFRVLGTPLGLRLMVATGGRDITAQAIELSRRPHIIVATPGRLADLMTTSNDTSLFSRLKFLVMDEADRMMDPSFAESLRVVLRVLPSASRQTLLFSATITPQLEAIQSSKALPPLIIKVSQRFEAVERLKQSFIFTPSHLRDHALFHLFTDAEEAVAKDKSVIIFASRPQTVERLRLMLRRLKIDSSGLHSLLTQNQRLATLERFKSHKLNLLIATDVGGRGLDIPDVDLVINYDLPADPADYMHRVGRTARMGKDGEAISFVTERDVTIHLKIEEVMGKKMDKMELNEARMMDQLEVVAEARRRAQMYMEDTKFGEKRTINAIKHARMQDAQSEAVQQATADALAAADHARKRHKQEKAISKSGTKTKTKTKKSSRTKA</sequence>
<dbReference type="InterPro" id="IPR000629">
    <property type="entry name" value="RNA-helicase_DEAD-box_CS"/>
</dbReference>
<dbReference type="PANTHER" id="PTHR47959:SF24">
    <property type="entry name" value="ATP-DEPENDENT RNA HELICASE"/>
    <property type="match status" value="1"/>
</dbReference>
<dbReference type="SMART" id="SM00487">
    <property type="entry name" value="DEXDc"/>
    <property type="match status" value="1"/>
</dbReference>
<name>A0A4V1ITW1_9FUNG</name>
<dbReference type="GO" id="GO:0003724">
    <property type="term" value="F:RNA helicase activity"/>
    <property type="evidence" value="ECO:0007669"/>
    <property type="project" value="TreeGrafter"/>
</dbReference>
<dbReference type="InterPro" id="IPR050079">
    <property type="entry name" value="DEAD_box_RNA_helicase"/>
</dbReference>
<evidence type="ECO:0000256" key="1">
    <source>
        <dbReference type="ARBA" id="ARBA00022741"/>
    </source>
</evidence>
<dbReference type="Gene3D" id="3.40.50.300">
    <property type="entry name" value="P-loop containing nucleotide triphosphate hydrolases"/>
    <property type="match status" value="2"/>
</dbReference>
<evidence type="ECO:0000259" key="8">
    <source>
        <dbReference type="PROSITE" id="PS51192"/>
    </source>
</evidence>
<keyword evidence="1 6" id="KW-0547">Nucleotide-binding</keyword>
<evidence type="ECO:0000313" key="11">
    <source>
        <dbReference type="Proteomes" id="UP000274922"/>
    </source>
</evidence>
<dbReference type="InterPro" id="IPR014001">
    <property type="entry name" value="Helicase_ATP-bd"/>
</dbReference>
<evidence type="ECO:0000256" key="4">
    <source>
        <dbReference type="ARBA" id="ARBA00022840"/>
    </source>
</evidence>
<dbReference type="OrthoDB" id="10261904at2759"/>
<dbReference type="Pfam" id="PF00270">
    <property type="entry name" value="DEAD"/>
    <property type="match status" value="1"/>
</dbReference>
<dbReference type="GO" id="GO:0005524">
    <property type="term" value="F:ATP binding"/>
    <property type="evidence" value="ECO:0007669"/>
    <property type="project" value="UniProtKB-KW"/>
</dbReference>
<dbReference type="PANTHER" id="PTHR47959">
    <property type="entry name" value="ATP-DEPENDENT RNA HELICASE RHLE-RELATED"/>
    <property type="match status" value="1"/>
</dbReference>
<accession>A0A4V1ITW1</accession>
<dbReference type="PROSITE" id="PS51192">
    <property type="entry name" value="HELICASE_ATP_BIND_1"/>
    <property type="match status" value="1"/>
</dbReference>
<organism evidence="10 11">
    <name type="scientific">Caulochytrium protostelioides</name>
    <dbReference type="NCBI Taxonomy" id="1555241"/>
    <lineage>
        <taxon>Eukaryota</taxon>
        <taxon>Fungi</taxon>
        <taxon>Fungi incertae sedis</taxon>
        <taxon>Chytridiomycota</taxon>
        <taxon>Chytridiomycota incertae sedis</taxon>
        <taxon>Chytridiomycetes</taxon>
        <taxon>Caulochytriales</taxon>
        <taxon>Caulochytriaceae</taxon>
        <taxon>Caulochytrium</taxon>
    </lineage>
</organism>
<dbReference type="CDD" id="cd17955">
    <property type="entry name" value="DEADc_DDX49"/>
    <property type="match status" value="1"/>
</dbReference>
<dbReference type="GO" id="GO:0003723">
    <property type="term" value="F:RNA binding"/>
    <property type="evidence" value="ECO:0007669"/>
    <property type="project" value="UniProtKB-KW"/>
</dbReference>
<feature type="domain" description="Helicase C-terminal" evidence="9">
    <location>
        <begin position="273"/>
        <end position="418"/>
    </location>
</feature>
<proteinExistence type="inferred from homology"/>
<dbReference type="PROSITE" id="PS00039">
    <property type="entry name" value="DEAD_ATP_HELICASE"/>
    <property type="match status" value="1"/>
</dbReference>
<protein>
    <recommendedName>
        <fullName evidence="12">DEAD-domain-containing protein</fullName>
    </recommendedName>
</protein>
<dbReference type="Proteomes" id="UP000274922">
    <property type="component" value="Unassembled WGS sequence"/>
</dbReference>
<comment type="similarity">
    <text evidence="6">Belongs to the DEAD box helicase family.</text>
</comment>
<dbReference type="AlphaFoldDB" id="A0A4V1ITW1"/>
<dbReference type="GO" id="GO:0005829">
    <property type="term" value="C:cytosol"/>
    <property type="evidence" value="ECO:0007669"/>
    <property type="project" value="TreeGrafter"/>
</dbReference>
<feature type="compositionally biased region" description="Basic residues" evidence="7">
    <location>
        <begin position="491"/>
        <end position="505"/>
    </location>
</feature>
<evidence type="ECO:0000256" key="6">
    <source>
        <dbReference type="RuleBase" id="RU000492"/>
    </source>
</evidence>
<evidence type="ECO:0000259" key="9">
    <source>
        <dbReference type="PROSITE" id="PS51194"/>
    </source>
</evidence>
<dbReference type="SUPFAM" id="SSF52540">
    <property type="entry name" value="P-loop containing nucleoside triphosphate hydrolases"/>
    <property type="match status" value="1"/>
</dbReference>
<gene>
    <name evidence="10" type="ORF">CXG81DRAFT_28729</name>
</gene>
<evidence type="ECO:0000256" key="3">
    <source>
        <dbReference type="ARBA" id="ARBA00022806"/>
    </source>
</evidence>
<feature type="compositionally biased region" description="Low complexity" evidence="7">
    <location>
        <begin position="461"/>
        <end position="473"/>
    </location>
</feature>
<dbReference type="InterPro" id="IPR011545">
    <property type="entry name" value="DEAD/DEAH_box_helicase_dom"/>
</dbReference>
<dbReference type="SMART" id="SM00490">
    <property type="entry name" value="HELICc"/>
    <property type="match status" value="1"/>
</dbReference>
<keyword evidence="3 6" id="KW-0347">Helicase</keyword>
<dbReference type="InterPro" id="IPR027417">
    <property type="entry name" value="P-loop_NTPase"/>
</dbReference>
<dbReference type="STRING" id="1555241.A0A4V1ITW1"/>
<evidence type="ECO:0000313" key="10">
    <source>
        <dbReference type="EMBL" id="RKO98437.1"/>
    </source>
</evidence>
<dbReference type="InterPro" id="IPR001650">
    <property type="entry name" value="Helicase_C-like"/>
</dbReference>
<feature type="domain" description="Helicase ATP-binding" evidence="8">
    <location>
        <begin position="69"/>
        <end position="242"/>
    </location>
</feature>
<evidence type="ECO:0008006" key="12">
    <source>
        <dbReference type="Google" id="ProtNLM"/>
    </source>
</evidence>
<dbReference type="GO" id="GO:0016787">
    <property type="term" value="F:hydrolase activity"/>
    <property type="evidence" value="ECO:0007669"/>
    <property type="project" value="UniProtKB-KW"/>
</dbReference>
<evidence type="ECO:0000256" key="5">
    <source>
        <dbReference type="ARBA" id="ARBA00022884"/>
    </source>
</evidence>
<dbReference type="PROSITE" id="PS51194">
    <property type="entry name" value="HELICASE_CTER"/>
    <property type="match status" value="1"/>
</dbReference>
<keyword evidence="11" id="KW-1185">Reference proteome</keyword>
<reference evidence="11" key="1">
    <citation type="journal article" date="2018" name="Nat. Microbiol.">
        <title>Leveraging single-cell genomics to expand the fungal tree of life.</title>
        <authorList>
            <person name="Ahrendt S.R."/>
            <person name="Quandt C.A."/>
            <person name="Ciobanu D."/>
            <person name="Clum A."/>
            <person name="Salamov A."/>
            <person name="Andreopoulos B."/>
            <person name="Cheng J.F."/>
            <person name="Woyke T."/>
            <person name="Pelin A."/>
            <person name="Henrissat B."/>
            <person name="Reynolds N.K."/>
            <person name="Benny G.L."/>
            <person name="Smith M.E."/>
            <person name="James T.Y."/>
            <person name="Grigoriev I.V."/>
        </authorList>
    </citation>
    <scope>NUCLEOTIDE SEQUENCE [LARGE SCALE GENOMIC DNA]</scope>
    <source>
        <strain evidence="11">ATCC 52028</strain>
    </source>
</reference>
<dbReference type="EMBL" id="ML014435">
    <property type="protein sequence ID" value="RKO98437.1"/>
    <property type="molecule type" value="Genomic_DNA"/>
</dbReference>
<evidence type="ECO:0000256" key="7">
    <source>
        <dbReference type="SAM" id="MobiDB-lite"/>
    </source>
</evidence>
<keyword evidence="2 6" id="KW-0378">Hydrolase</keyword>
<keyword evidence="4 6" id="KW-0067">ATP-binding</keyword>